<comment type="subcellular location">
    <subcellularLocation>
        <location evidence="1">Nucleus</location>
    </subcellularLocation>
</comment>
<dbReference type="OrthoDB" id="6133115at2759"/>
<dbReference type="Pfam" id="PF02825">
    <property type="entry name" value="WWE"/>
    <property type="match status" value="1"/>
</dbReference>
<accession>A0A2G9RKQ6</accession>
<dbReference type="Proteomes" id="UP000228934">
    <property type="component" value="Unassembled WGS sequence"/>
</dbReference>
<dbReference type="InterPro" id="IPR051712">
    <property type="entry name" value="ARTD-AVP"/>
</dbReference>
<dbReference type="Gene3D" id="3.30.720.50">
    <property type="match status" value="1"/>
</dbReference>
<protein>
    <recommendedName>
        <fullName evidence="4">WWE domain-containing protein</fullName>
    </recommendedName>
</protein>
<dbReference type="InterPro" id="IPR004170">
    <property type="entry name" value="WWE_dom"/>
</dbReference>
<evidence type="ECO:0000313" key="6">
    <source>
        <dbReference type="Proteomes" id="UP000228934"/>
    </source>
</evidence>
<dbReference type="Pfam" id="PF23466">
    <property type="entry name" value="WWE_4"/>
    <property type="match status" value="1"/>
</dbReference>
<evidence type="ECO:0000313" key="5">
    <source>
        <dbReference type="EMBL" id="PIO28470.1"/>
    </source>
</evidence>
<evidence type="ECO:0000256" key="1">
    <source>
        <dbReference type="ARBA" id="ARBA00004123"/>
    </source>
</evidence>
<dbReference type="EMBL" id="KV937803">
    <property type="protein sequence ID" value="PIO28470.1"/>
    <property type="molecule type" value="Genomic_DNA"/>
</dbReference>
<dbReference type="PANTHER" id="PTHR45740:SF20">
    <property type="entry name" value="POLY [ADP-RIBOSE] POLYMERASE"/>
    <property type="match status" value="1"/>
</dbReference>
<organism evidence="5 6">
    <name type="scientific">Aquarana catesbeiana</name>
    <name type="common">American bullfrog</name>
    <name type="synonym">Rana catesbeiana</name>
    <dbReference type="NCBI Taxonomy" id="8400"/>
    <lineage>
        <taxon>Eukaryota</taxon>
        <taxon>Metazoa</taxon>
        <taxon>Chordata</taxon>
        <taxon>Craniata</taxon>
        <taxon>Vertebrata</taxon>
        <taxon>Euteleostomi</taxon>
        <taxon>Amphibia</taxon>
        <taxon>Batrachia</taxon>
        <taxon>Anura</taxon>
        <taxon>Neobatrachia</taxon>
        <taxon>Ranoidea</taxon>
        <taxon>Ranidae</taxon>
        <taxon>Aquarana</taxon>
    </lineage>
</organism>
<proteinExistence type="inferred from homology"/>
<dbReference type="AlphaFoldDB" id="A0A2G9RKQ6"/>
<dbReference type="SUPFAM" id="SSF117839">
    <property type="entry name" value="WWE domain"/>
    <property type="match status" value="1"/>
</dbReference>
<comment type="similarity">
    <text evidence="3">Belongs to the ARTD/PARP family.</text>
</comment>
<feature type="domain" description="WWE" evidence="4">
    <location>
        <begin position="61"/>
        <end position="148"/>
    </location>
</feature>
<keyword evidence="2" id="KW-0539">Nucleus</keyword>
<keyword evidence="6" id="KW-1185">Reference proteome</keyword>
<dbReference type="GO" id="GO:1990404">
    <property type="term" value="F:NAD+-protein mono-ADP-ribosyltransferase activity"/>
    <property type="evidence" value="ECO:0007669"/>
    <property type="project" value="TreeGrafter"/>
</dbReference>
<dbReference type="PROSITE" id="PS50918">
    <property type="entry name" value="WWE"/>
    <property type="match status" value="1"/>
</dbReference>
<evidence type="ECO:0000259" key="4">
    <source>
        <dbReference type="PROSITE" id="PS50918"/>
    </source>
</evidence>
<evidence type="ECO:0000256" key="3">
    <source>
        <dbReference type="ARBA" id="ARBA00024347"/>
    </source>
</evidence>
<name>A0A2G9RKQ6_AQUCT</name>
<reference evidence="6" key="1">
    <citation type="journal article" date="2017" name="Nat. Commun.">
        <title>The North American bullfrog draft genome provides insight into hormonal regulation of long noncoding RNA.</title>
        <authorList>
            <person name="Hammond S.A."/>
            <person name="Warren R.L."/>
            <person name="Vandervalk B.P."/>
            <person name="Kucuk E."/>
            <person name="Khan H."/>
            <person name="Gibb E.A."/>
            <person name="Pandoh P."/>
            <person name="Kirk H."/>
            <person name="Zhao Y."/>
            <person name="Jones M."/>
            <person name="Mungall A.J."/>
            <person name="Coope R."/>
            <person name="Pleasance S."/>
            <person name="Moore R.A."/>
            <person name="Holt R.A."/>
            <person name="Round J.M."/>
            <person name="Ohora S."/>
            <person name="Walle B.V."/>
            <person name="Veldhoen N."/>
            <person name="Helbing C.C."/>
            <person name="Birol I."/>
        </authorList>
    </citation>
    <scope>NUCLEOTIDE SEQUENCE [LARGE SCALE GENOMIC DNA]</scope>
</reference>
<dbReference type="Gene3D" id="3.90.228.10">
    <property type="match status" value="1"/>
</dbReference>
<evidence type="ECO:0000256" key="2">
    <source>
        <dbReference type="ARBA" id="ARBA00023242"/>
    </source>
</evidence>
<sequence>MHYYLPYRWQEFNGTDWEDLPNMEYIEKAYCDPNMLRYQSVDFQTMKVDTRRLRRLTTPSSVTKPSEYVLTTEWIWYWKDELGTWTKYGQMNIKKVSSSICSSDLETVYLSDPAGIIRFTAGGQNYIINCQEMRQRNVYYQTEKEVRRRPKFLDFEKVKMLKGSTKSAADNLIQNPLLKTVNYPPHWCMKSLPEVGYQKVLVPENSGEFSNIVKMFTTTVSGHVVKKLWRVQNPSLWQVYQWYVGYCYKIVKRRLKSFTFIDWLHFLNVMSVSHC</sequence>
<dbReference type="GO" id="GO:0003950">
    <property type="term" value="F:NAD+ poly-ADP-ribosyltransferase activity"/>
    <property type="evidence" value="ECO:0007669"/>
    <property type="project" value="TreeGrafter"/>
</dbReference>
<dbReference type="InterPro" id="IPR037197">
    <property type="entry name" value="WWE_dom_sf"/>
</dbReference>
<gene>
    <name evidence="5" type="ORF">AB205_0021310</name>
</gene>
<dbReference type="GO" id="GO:0005634">
    <property type="term" value="C:nucleus"/>
    <property type="evidence" value="ECO:0007669"/>
    <property type="project" value="UniProtKB-SubCell"/>
</dbReference>
<dbReference type="PANTHER" id="PTHR45740">
    <property type="entry name" value="POLY [ADP-RIBOSE] POLYMERASE"/>
    <property type="match status" value="1"/>
</dbReference>